<evidence type="ECO:0000256" key="2">
    <source>
        <dbReference type="ARBA" id="ARBA00022737"/>
    </source>
</evidence>
<dbReference type="Gene3D" id="3.80.10.10">
    <property type="entry name" value="Ribonuclease Inhibitor"/>
    <property type="match status" value="1"/>
</dbReference>
<proteinExistence type="predicted"/>
<gene>
    <name evidence="4" type="ORF">NEOLI_003067</name>
</gene>
<dbReference type="GO" id="GO:0005737">
    <property type="term" value="C:cytoplasm"/>
    <property type="evidence" value="ECO:0007669"/>
    <property type="project" value="TreeGrafter"/>
</dbReference>
<accession>A0A1U7LT88</accession>
<evidence type="ECO:0000256" key="1">
    <source>
        <dbReference type="ARBA" id="ARBA00022614"/>
    </source>
</evidence>
<dbReference type="InterPro" id="IPR003591">
    <property type="entry name" value="Leu-rich_rpt_typical-subtyp"/>
</dbReference>
<dbReference type="PANTHER" id="PTHR48051">
    <property type="match status" value="1"/>
</dbReference>
<dbReference type="InterPro" id="IPR032675">
    <property type="entry name" value="LRR_dom_sf"/>
</dbReference>
<dbReference type="Pfam" id="PF10428">
    <property type="entry name" value="SOG2"/>
    <property type="match status" value="1"/>
</dbReference>
<dbReference type="SMART" id="SM00369">
    <property type="entry name" value="LRR_TYP"/>
    <property type="match status" value="4"/>
</dbReference>
<evidence type="ECO:0000313" key="4">
    <source>
        <dbReference type="EMBL" id="OLL25731.1"/>
    </source>
</evidence>
<dbReference type="Proteomes" id="UP000186594">
    <property type="component" value="Unassembled WGS sequence"/>
</dbReference>
<feature type="region of interest" description="Disordered" evidence="3">
    <location>
        <begin position="439"/>
        <end position="467"/>
    </location>
</feature>
<organism evidence="4 5">
    <name type="scientific">Neolecta irregularis (strain DAH-3)</name>
    <dbReference type="NCBI Taxonomy" id="1198029"/>
    <lineage>
        <taxon>Eukaryota</taxon>
        <taxon>Fungi</taxon>
        <taxon>Dikarya</taxon>
        <taxon>Ascomycota</taxon>
        <taxon>Taphrinomycotina</taxon>
        <taxon>Neolectales</taxon>
        <taxon>Neolectaceae</taxon>
        <taxon>Neolecta</taxon>
    </lineage>
</organism>
<dbReference type="InterPro" id="IPR001611">
    <property type="entry name" value="Leu-rich_rpt"/>
</dbReference>
<name>A0A1U7LT88_NEOID</name>
<dbReference type="Pfam" id="PF13855">
    <property type="entry name" value="LRR_8"/>
    <property type="match status" value="1"/>
</dbReference>
<dbReference type="PANTHER" id="PTHR48051:SF1">
    <property type="entry name" value="RAS SUPPRESSOR PROTEIN 1"/>
    <property type="match status" value="1"/>
</dbReference>
<dbReference type="SUPFAM" id="SSF52058">
    <property type="entry name" value="L domain-like"/>
    <property type="match status" value="1"/>
</dbReference>
<feature type="compositionally biased region" description="Polar residues" evidence="3">
    <location>
        <begin position="443"/>
        <end position="467"/>
    </location>
</feature>
<protein>
    <submittedName>
        <fullName evidence="4">Leucine-rich repeat-containing protein sog2</fullName>
    </submittedName>
</protein>
<evidence type="ECO:0000256" key="3">
    <source>
        <dbReference type="SAM" id="MobiDB-lite"/>
    </source>
</evidence>
<keyword evidence="1" id="KW-0433">Leucine-rich repeat</keyword>
<keyword evidence="2" id="KW-0677">Repeat</keyword>
<reference evidence="4 5" key="1">
    <citation type="submission" date="2016-04" db="EMBL/GenBank/DDBJ databases">
        <title>Evolutionary innovation and constraint leading to complex multicellularity in the Ascomycota.</title>
        <authorList>
            <person name="Cisse O."/>
            <person name="Nguyen A."/>
            <person name="Hewitt D.A."/>
            <person name="Jedd G."/>
            <person name="Stajich J.E."/>
        </authorList>
    </citation>
    <scope>NUCLEOTIDE SEQUENCE [LARGE SCALE GENOMIC DNA]</scope>
    <source>
        <strain evidence="4 5">DAH-3</strain>
    </source>
</reference>
<dbReference type="AlphaFoldDB" id="A0A1U7LT88"/>
<dbReference type="OMA" id="NDENEWQ"/>
<dbReference type="InterPro" id="IPR050216">
    <property type="entry name" value="LRR_domain-containing"/>
</dbReference>
<dbReference type="OrthoDB" id="1394818at2759"/>
<dbReference type="EMBL" id="LXFE01000326">
    <property type="protein sequence ID" value="OLL25731.1"/>
    <property type="molecule type" value="Genomic_DNA"/>
</dbReference>
<dbReference type="SMART" id="SM00364">
    <property type="entry name" value="LRR_BAC"/>
    <property type="match status" value="4"/>
</dbReference>
<dbReference type="InterPro" id="IPR019487">
    <property type="entry name" value="RAM_signalling_pathway_SOG2"/>
</dbReference>
<dbReference type="STRING" id="1198029.A0A1U7LT88"/>
<sequence length="663" mass="72162">MPLPPPIDTAGILALLAEAQNKSQDGGVTVDLSGRISGHRIAELPNEVIDTIKTQVQRLALSHNQLTTLPASVSKLSHLRYINVRSNRFKVFPDVLCSCVSLEILDISRNKLQSLPRDFGNLINLKVLSISKNYIKALPVYIAQMDKLNTLAIDHNPIIFPPKDIISPEGGENEIGKERWLLNIKQFLRSHKEKFSMISDSELITSEDDADTDYFQTVDDLRRLPSIDASLSSLNSTPPRFFRPPFKKHLAPPLERSRSNHEVIRKPSSHQRGFSHDSIKEIATDNNSESYFRRFSRLPVARKNSLASIKLVEAARGILFSLSQIHQAIWQYTSISSAPTGTLSRVLYTASIHLGQLVSVLEAHDTGNFAVNTRKVREATVVCVAAFRQVVGIFQENIRGLMAAADVRYTRTLILLLYGAAVEVGNSWATLRESLPQHLHVSSAPNTKPSEMSTPTQNPPQLSTPKMSIDISSSGTWNLTPGSIGGPFGTEINGLSDDVLFEKLSTATSAALTALALLIEAANDPPPTPNVAIRLIDLRGMCVIAEGATRRLRARLSEKDKRKVMDETSGFVKSVISIAELAKNLSVEFAFSKTTLSSLSTVTRSTKDVAILLRGGSQPPLVPPPTIGTPGGTPIVNIMNGILGNSILSTPGVSSGPNGSMFG</sequence>
<evidence type="ECO:0000313" key="5">
    <source>
        <dbReference type="Proteomes" id="UP000186594"/>
    </source>
</evidence>
<keyword evidence="5" id="KW-1185">Reference proteome</keyword>
<comment type="caution">
    <text evidence="4">The sequence shown here is derived from an EMBL/GenBank/DDBJ whole genome shotgun (WGS) entry which is preliminary data.</text>
</comment>